<proteinExistence type="predicted"/>
<dbReference type="Gene3D" id="3.40.50.150">
    <property type="entry name" value="Vaccinia Virus protein VP39"/>
    <property type="match status" value="1"/>
</dbReference>
<dbReference type="RefSeq" id="WP_039678554.1">
    <property type="nucleotide sequence ID" value="NZ_JAXECK010000012.1"/>
</dbReference>
<gene>
    <name evidence="2" type="ORF">QX51_03625</name>
</gene>
<dbReference type="EMBL" id="JWHR01000040">
    <property type="protein sequence ID" value="KHS58288.1"/>
    <property type="molecule type" value="Genomic_DNA"/>
</dbReference>
<dbReference type="PANTHER" id="PTHR43861">
    <property type="entry name" value="TRANS-ACONITATE 2-METHYLTRANSFERASE-RELATED"/>
    <property type="match status" value="1"/>
</dbReference>
<evidence type="ECO:0000313" key="2">
    <source>
        <dbReference type="EMBL" id="KHS58288.1"/>
    </source>
</evidence>
<protein>
    <recommendedName>
        <fullName evidence="1">Methyltransferase domain-containing protein</fullName>
    </recommendedName>
</protein>
<accession>A0A0B3VZU6</accession>
<feature type="domain" description="Methyltransferase" evidence="1">
    <location>
        <begin position="26"/>
        <end position="127"/>
    </location>
</feature>
<organism evidence="2 3">
    <name type="scientific">Terrisporobacter othiniensis</name>
    <dbReference type="NCBI Taxonomy" id="1577792"/>
    <lineage>
        <taxon>Bacteria</taxon>
        <taxon>Bacillati</taxon>
        <taxon>Bacillota</taxon>
        <taxon>Clostridia</taxon>
        <taxon>Peptostreptococcales</taxon>
        <taxon>Peptostreptococcaceae</taxon>
        <taxon>Terrisporobacter</taxon>
    </lineage>
</organism>
<name>A0A0B3VZU6_9FIRM</name>
<dbReference type="NCBIfam" id="NF045667">
    <property type="entry name" value="MTase_DVU1556"/>
    <property type="match status" value="1"/>
</dbReference>
<reference evidence="2 3" key="1">
    <citation type="submission" date="2014-12" db="EMBL/GenBank/DDBJ databases">
        <title>Draft genome sequence of Terrisporobacter sp. 08-306576, isolated from the blood culture of a bacteremia patient.</title>
        <authorList>
            <person name="Lund L.C."/>
            <person name="Sydenham T.V."/>
            <person name="Hogh S.V."/>
            <person name="Skov M.N."/>
            <person name="Kemp M."/>
            <person name="Justesen U.S."/>
        </authorList>
    </citation>
    <scope>NUCLEOTIDE SEQUENCE [LARGE SCALE GENOMIC DNA]</scope>
    <source>
        <strain evidence="2 3">08-306576</strain>
    </source>
</reference>
<evidence type="ECO:0000313" key="3">
    <source>
        <dbReference type="Proteomes" id="UP000031189"/>
    </source>
</evidence>
<dbReference type="OrthoDB" id="9772751at2"/>
<evidence type="ECO:0000259" key="1">
    <source>
        <dbReference type="Pfam" id="PF13847"/>
    </source>
</evidence>
<dbReference type="InterPro" id="IPR025714">
    <property type="entry name" value="Methyltranfer_dom"/>
</dbReference>
<dbReference type="Pfam" id="PF13847">
    <property type="entry name" value="Methyltransf_31"/>
    <property type="match status" value="1"/>
</dbReference>
<dbReference type="CDD" id="cd02440">
    <property type="entry name" value="AdoMet_MTases"/>
    <property type="match status" value="1"/>
</dbReference>
<dbReference type="SUPFAM" id="SSF53335">
    <property type="entry name" value="S-adenosyl-L-methionine-dependent methyltransferases"/>
    <property type="match status" value="1"/>
</dbReference>
<sequence length="210" mass="24396">MINKRDIFSLGGLNLVNEIIEMYKIDEDVKVLDIGCGSGYSVNYLSEKGFDATGIDSSEEIINLGKERYKDINIKVMDANNLDFPNNYFDLILFECSLSVMKNSEKILGDCRKLLKKNGIILLSDFFFKQTGIYDDTYTLNYWNKLFGDLNFQVINFQDKSREWKNYLGMVLWEYGELSGLLRGNQNNKINNDIFKKETGYFLVILKKRD</sequence>
<dbReference type="InterPro" id="IPR029063">
    <property type="entry name" value="SAM-dependent_MTases_sf"/>
</dbReference>
<dbReference type="AlphaFoldDB" id="A0A0B3VZU6"/>
<keyword evidence="3" id="KW-1185">Reference proteome</keyword>
<dbReference type="Proteomes" id="UP000031189">
    <property type="component" value="Unassembled WGS sequence"/>
</dbReference>
<dbReference type="GO" id="GO:0008757">
    <property type="term" value="F:S-adenosylmethionine-dependent methyltransferase activity"/>
    <property type="evidence" value="ECO:0007669"/>
    <property type="project" value="InterPro"/>
</dbReference>
<dbReference type="PANTHER" id="PTHR43861:SF6">
    <property type="entry name" value="METHYLTRANSFERASE TYPE 11"/>
    <property type="match status" value="1"/>
</dbReference>
<comment type="caution">
    <text evidence="2">The sequence shown here is derived from an EMBL/GenBank/DDBJ whole genome shotgun (WGS) entry which is preliminary data.</text>
</comment>
<dbReference type="STRING" id="1577792.QX51_03625"/>